<evidence type="ECO:0000313" key="2">
    <source>
        <dbReference type="Proteomes" id="UP000051863"/>
    </source>
</evidence>
<dbReference type="RefSeq" id="WP_057626610.1">
    <property type="nucleotide sequence ID" value="NZ_LDJJ01000006.1"/>
</dbReference>
<accession>A0A0R0CRY6</accession>
<comment type="caution">
    <text evidence="1">The sequence shown here is derived from an EMBL/GenBank/DDBJ whole genome shotgun (WGS) entry which is preliminary data.</text>
</comment>
<sequence>MAANVRLDALSEIAGFIGAALVDGDSGMTLGTLGGGAINMEVAAAGNADVVRAKRRVANALGLTDVVEDILLTLSKQYHLIRPLDGNKDLFLYVMLDRTHANLAMARHELKSFEKTLDFK</sequence>
<dbReference type="Proteomes" id="UP000051863">
    <property type="component" value="Unassembled WGS sequence"/>
</dbReference>
<dbReference type="PATRIC" id="fig|405446.3.peg.3096"/>
<dbReference type="SUPFAM" id="SSF103196">
    <property type="entry name" value="Roadblock/LC7 domain"/>
    <property type="match status" value="1"/>
</dbReference>
<protein>
    <recommendedName>
        <fullName evidence="3">Roadblock/LAMTOR2 domain-containing protein</fullName>
    </recommendedName>
</protein>
<evidence type="ECO:0000313" key="1">
    <source>
        <dbReference type="EMBL" id="KRG72245.1"/>
    </source>
</evidence>
<name>A0A0R0CRY6_9GAMM</name>
<keyword evidence="2" id="KW-1185">Reference proteome</keyword>
<dbReference type="EMBL" id="LDJJ01000006">
    <property type="protein sequence ID" value="KRG72245.1"/>
    <property type="molecule type" value="Genomic_DNA"/>
</dbReference>
<dbReference type="Gene3D" id="3.30.450.30">
    <property type="entry name" value="Dynein light chain 2a, cytoplasmic"/>
    <property type="match status" value="1"/>
</dbReference>
<gene>
    <name evidence="1" type="ORF">ABB27_02320</name>
</gene>
<proteinExistence type="predicted"/>
<dbReference type="AlphaFoldDB" id="A0A0R0CRY6"/>
<organism evidence="1 2">
    <name type="scientific">Stenotrophomonas terrae</name>
    <dbReference type="NCBI Taxonomy" id="405446"/>
    <lineage>
        <taxon>Bacteria</taxon>
        <taxon>Pseudomonadati</taxon>
        <taxon>Pseudomonadota</taxon>
        <taxon>Gammaproteobacteria</taxon>
        <taxon>Lysobacterales</taxon>
        <taxon>Lysobacteraceae</taxon>
        <taxon>Stenotrophomonas</taxon>
    </lineage>
</organism>
<evidence type="ECO:0008006" key="3">
    <source>
        <dbReference type="Google" id="ProtNLM"/>
    </source>
</evidence>
<reference evidence="1 2" key="1">
    <citation type="submission" date="2015-05" db="EMBL/GenBank/DDBJ databases">
        <title>Genome sequencing and analysis of members of genus Stenotrophomonas.</title>
        <authorList>
            <person name="Patil P.P."/>
            <person name="Midha S."/>
            <person name="Patil P.B."/>
        </authorList>
    </citation>
    <scope>NUCLEOTIDE SEQUENCE [LARGE SCALE GENOMIC DNA]</scope>
    <source>
        <strain evidence="1 2">DSM 18941</strain>
    </source>
</reference>
<dbReference type="OrthoDB" id="3781969at2"/>